<evidence type="ECO:0000256" key="9">
    <source>
        <dbReference type="ARBA" id="ARBA00023163"/>
    </source>
</evidence>
<comment type="caution">
    <text evidence="14">The sequence shown here is derived from an EMBL/GenBank/DDBJ whole genome shotgun (WGS) entry which is preliminary data.</text>
</comment>
<comment type="similarity">
    <text evidence="2">Belongs to the krueppel C2H2-type zinc-finger protein family.</text>
</comment>
<dbReference type="FunFam" id="3.30.160.60:FF:000688">
    <property type="entry name" value="zinc finger protein 197 isoform X1"/>
    <property type="match status" value="2"/>
</dbReference>
<dbReference type="PANTHER" id="PTHR24393">
    <property type="entry name" value="ZINC FINGER PROTEIN"/>
    <property type="match status" value="1"/>
</dbReference>
<dbReference type="EMBL" id="JBBHLL010001155">
    <property type="protein sequence ID" value="KAK7796517.1"/>
    <property type="molecule type" value="Genomic_DNA"/>
</dbReference>
<dbReference type="InterPro" id="IPR036051">
    <property type="entry name" value="KRAB_dom_sf"/>
</dbReference>
<evidence type="ECO:0000256" key="5">
    <source>
        <dbReference type="ARBA" id="ARBA00022771"/>
    </source>
</evidence>
<dbReference type="GO" id="GO:0005634">
    <property type="term" value="C:nucleus"/>
    <property type="evidence" value="ECO:0007669"/>
    <property type="project" value="UniProtKB-SubCell"/>
</dbReference>
<keyword evidence="3" id="KW-0479">Metal-binding</keyword>
<dbReference type="SUPFAM" id="SSF57667">
    <property type="entry name" value="beta-beta-alpha zinc fingers"/>
    <property type="match status" value="6"/>
</dbReference>
<evidence type="ECO:0000256" key="7">
    <source>
        <dbReference type="ARBA" id="ARBA00023015"/>
    </source>
</evidence>
<dbReference type="PROSITE" id="PS50805">
    <property type="entry name" value="KRAB"/>
    <property type="match status" value="1"/>
</dbReference>
<accession>A0AAW0H0T5</accession>
<dbReference type="GO" id="GO:0000978">
    <property type="term" value="F:RNA polymerase II cis-regulatory region sequence-specific DNA binding"/>
    <property type="evidence" value="ECO:0007669"/>
    <property type="project" value="TreeGrafter"/>
</dbReference>
<feature type="non-terminal residue" evidence="14">
    <location>
        <position position="1"/>
    </location>
</feature>
<dbReference type="FunFam" id="3.30.160.60:FF:000340">
    <property type="entry name" value="zinc finger protein 473 isoform X1"/>
    <property type="match status" value="1"/>
</dbReference>
<reference evidence="14 15" key="1">
    <citation type="journal article" date="2023" name="bioRxiv">
        <title>Conserved and derived expression patterns and positive selection on dental genes reveal complex evolutionary context of ever-growing rodent molars.</title>
        <authorList>
            <person name="Calamari Z.T."/>
            <person name="Song A."/>
            <person name="Cohen E."/>
            <person name="Akter M."/>
            <person name="Roy R.D."/>
            <person name="Hallikas O."/>
            <person name="Christensen M.M."/>
            <person name="Li P."/>
            <person name="Marangoni P."/>
            <person name="Jernvall J."/>
            <person name="Klein O.D."/>
        </authorList>
    </citation>
    <scope>NUCLEOTIDE SEQUENCE [LARGE SCALE GENOMIC DNA]</scope>
    <source>
        <strain evidence="14">V071</strain>
    </source>
</reference>
<dbReference type="Gene3D" id="6.10.140.140">
    <property type="match status" value="1"/>
</dbReference>
<sequence>EMLSFRDVAIDFSAEECEWLDPDQWTLYKDVIFHSFLNLNSPGNKHNTGKECGKTLPWNSPPISHQKINLRMKPYKCEECGEAFHIPSLLSKHRRIHTGEKPLKCNVCGKSYSSRSGLYSHKSIHSGEIPFKCKVCGKSYSRSSAFYSHKRIHTGEITFKCELCGKSYRYLPFECKVCDKSYSRSSAFYSHKRIHTGEITFKCELCGKSYSSRSGLYSHKSIHSGDIPFKCELCGKSYSSRSGLYSHKRIHTEEIPFKCELCGKSYSSRSGLYSHKSIHSGDLPFKCELCGKSYSSPTGLYLHKRIHRGEKPYKLFVLERNIRSVENGKIFHEPSEVLNHLIILERNGISVISLENTFMSFLVLLMTRNIKEFILERNPTSLKNVAKTLELTHNILNCRLFILDRKIMTVENGKIIHQSSGFKQHLTILRSPVNCVPRHFSTCEEILKHLIIHTGEKWHLCRKFLKLFHKLLVFLRT</sequence>
<dbReference type="GO" id="GO:0001228">
    <property type="term" value="F:DNA-binding transcription activator activity, RNA polymerase II-specific"/>
    <property type="evidence" value="ECO:0007669"/>
    <property type="project" value="TreeGrafter"/>
</dbReference>
<feature type="domain" description="C2H2-type" evidence="12">
    <location>
        <begin position="229"/>
        <end position="256"/>
    </location>
</feature>
<dbReference type="FunFam" id="3.30.160.60:FF:001480">
    <property type="entry name" value="Si:cabz01071911.3"/>
    <property type="match status" value="1"/>
</dbReference>
<keyword evidence="7" id="KW-0805">Transcription regulation</keyword>
<keyword evidence="6" id="KW-0862">Zinc</keyword>
<keyword evidence="15" id="KW-1185">Reference proteome</keyword>
<evidence type="ECO:0000256" key="8">
    <source>
        <dbReference type="ARBA" id="ARBA00023125"/>
    </source>
</evidence>
<evidence type="ECO:0000256" key="2">
    <source>
        <dbReference type="ARBA" id="ARBA00006991"/>
    </source>
</evidence>
<evidence type="ECO:0000259" key="12">
    <source>
        <dbReference type="PROSITE" id="PS50157"/>
    </source>
</evidence>
<dbReference type="Pfam" id="PF01352">
    <property type="entry name" value="KRAB"/>
    <property type="match status" value="1"/>
</dbReference>
<feature type="domain" description="C2H2-type" evidence="12">
    <location>
        <begin position="257"/>
        <end position="284"/>
    </location>
</feature>
<dbReference type="FunFam" id="3.30.160.60:FF:001181">
    <property type="entry name" value="Zinc finger protein 311"/>
    <property type="match status" value="1"/>
</dbReference>
<feature type="domain" description="C2H2-type" evidence="12">
    <location>
        <begin position="131"/>
        <end position="158"/>
    </location>
</feature>
<dbReference type="InterPro" id="IPR001909">
    <property type="entry name" value="KRAB"/>
</dbReference>
<dbReference type="AlphaFoldDB" id="A0AAW0H0T5"/>
<name>A0AAW0H0T5_MYOGA</name>
<dbReference type="Pfam" id="PF00096">
    <property type="entry name" value="zf-C2H2"/>
    <property type="match status" value="8"/>
</dbReference>
<evidence type="ECO:0000256" key="4">
    <source>
        <dbReference type="ARBA" id="ARBA00022737"/>
    </source>
</evidence>
<dbReference type="PANTHER" id="PTHR24393:SF15">
    <property type="entry name" value="IP01243P-RELATED"/>
    <property type="match status" value="1"/>
</dbReference>
<evidence type="ECO:0000256" key="11">
    <source>
        <dbReference type="PROSITE-ProRule" id="PRU00042"/>
    </source>
</evidence>
<feature type="domain" description="C2H2-type" evidence="12">
    <location>
        <begin position="75"/>
        <end position="102"/>
    </location>
</feature>
<comment type="subcellular location">
    <subcellularLocation>
        <location evidence="1">Nucleus</location>
    </subcellularLocation>
</comment>
<feature type="domain" description="C2H2-type" evidence="12">
    <location>
        <begin position="173"/>
        <end position="200"/>
    </location>
</feature>
<dbReference type="InterPro" id="IPR036236">
    <property type="entry name" value="Znf_C2H2_sf"/>
</dbReference>
<protein>
    <submittedName>
        <fullName evidence="14">Uncharacterized protein</fullName>
    </submittedName>
</protein>
<dbReference type="SUPFAM" id="SSF109640">
    <property type="entry name" value="KRAB domain (Kruppel-associated box)"/>
    <property type="match status" value="1"/>
</dbReference>
<dbReference type="PROSITE" id="PS00028">
    <property type="entry name" value="ZINC_FINGER_C2H2_1"/>
    <property type="match status" value="8"/>
</dbReference>
<keyword evidence="10" id="KW-0539">Nucleus</keyword>
<keyword evidence="8" id="KW-0238">DNA-binding</keyword>
<dbReference type="InterPro" id="IPR013087">
    <property type="entry name" value="Znf_C2H2_type"/>
</dbReference>
<evidence type="ECO:0000256" key="6">
    <source>
        <dbReference type="ARBA" id="ARBA00022833"/>
    </source>
</evidence>
<keyword evidence="5 11" id="KW-0863">Zinc-finger</keyword>
<dbReference type="PROSITE" id="PS50157">
    <property type="entry name" value="ZINC_FINGER_C2H2_2"/>
    <property type="match status" value="8"/>
</dbReference>
<keyword evidence="9" id="KW-0804">Transcription</keyword>
<evidence type="ECO:0000259" key="13">
    <source>
        <dbReference type="PROSITE" id="PS50805"/>
    </source>
</evidence>
<dbReference type="CDD" id="cd07765">
    <property type="entry name" value="KRAB_A-box"/>
    <property type="match status" value="1"/>
</dbReference>
<evidence type="ECO:0000256" key="1">
    <source>
        <dbReference type="ARBA" id="ARBA00004123"/>
    </source>
</evidence>
<evidence type="ECO:0000313" key="15">
    <source>
        <dbReference type="Proteomes" id="UP001488838"/>
    </source>
</evidence>
<keyword evidence="4" id="KW-0677">Repeat</keyword>
<dbReference type="SMART" id="SM00349">
    <property type="entry name" value="KRAB"/>
    <property type="match status" value="1"/>
</dbReference>
<evidence type="ECO:0000313" key="14">
    <source>
        <dbReference type="EMBL" id="KAK7796517.1"/>
    </source>
</evidence>
<organism evidence="14 15">
    <name type="scientific">Myodes glareolus</name>
    <name type="common">Bank vole</name>
    <name type="synonym">Clethrionomys glareolus</name>
    <dbReference type="NCBI Taxonomy" id="447135"/>
    <lineage>
        <taxon>Eukaryota</taxon>
        <taxon>Metazoa</taxon>
        <taxon>Chordata</taxon>
        <taxon>Craniata</taxon>
        <taxon>Vertebrata</taxon>
        <taxon>Euteleostomi</taxon>
        <taxon>Mammalia</taxon>
        <taxon>Eutheria</taxon>
        <taxon>Euarchontoglires</taxon>
        <taxon>Glires</taxon>
        <taxon>Rodentia</taxon>
        <taxon>Myomorpha</taxon>
        <taxon>Muroidea</taxon>
        <taxon>Cricetidae</taxon>
        <taxon>Arvicolinae</taxon>
        <taxon>Myodes</taxon>
    </lineage>
</organism>
<feature type="non-terminal residue" evidence="14">
    <location>
        <position position="477"/>
    </location>
</feature>
<evidence type="ECO:0000256" key="3">
    <source>
        <dbReference type="ARBA" id="ARBA00022723"/>
    </source>
</evidence>
<dbReference type="FunFam" id="3.30.160.60:FF:000478">
    <property type="entry name" value="Zinc finger protein 133"/>
    <property type="match status" value="2"/>
</dbReference>
<gene>
    <name evidence="14" type="ORF">U0070_013853</name>
</gene>
<dbReference type="FunFam" id="3.30.160.60:FF:000690">
    <property type="entry name" value="Zinc finger protein 354C"/>
    <property type="match status" value="1"/>
</dbReference>
<feature type="domain" description="C2H2-type" evidence="12">
    <location>
        <begin position="201"/>
        <end position="228"/>
    </location>
</feature>
<dbReference type="Gene3D" id="3.30.160.60">
    <property type="entry name" value="Classic Zinc Finger"/>
    <property type="match status" value="9"/>
</dbReference>
<evidence type="ECO:0000256" key="10">
    <source>
        <dbReference type="ARBA" id="ARBA00023242"/>
    </source>
</evidence>
<dbReference type="SMART" id="SM00355">
    <property type="entry name" value="ZnF_C2H2"/>
    <property type="match status" value="8"/>
</dbReference>
<feature type="domain" description="KRAB" evidence="13">
    <location>
        <begin position="3"/>
        <end position="75"/>
    </location>
</feature>
<feature type="domain" description="C2H2-type" evidence="12">
    <location>
        <begin position="285"/>
        <end position="312"/>
    </location>
</feature>
<proteinExistence type="inferred from homology"/>
<dbReference type="Proteomes" id="UP001488838">
    <property type="component" value="Unassembled WGS sequence"/>
</dbReference>
<dbReference type="GO" id="GO:0008270">
    <property type="term" value="F:zinc ion binding"/>
    <property type="evidence" value="ECO:0007669"/>
    <property type="project" value="UniProtKB-KW"/>
</dbReference>
<feature type="domain" description="C2H2-type" evidence="12">
    <location>
        <begin position="103"/>
        <end position="130"/>
    </location>
</feature>